<reference evidence="1" key="1">
    <citation type="submission" date="2022-06" db="EMBL/GenBank/DDBJ databases">
        <title>Sequencing the genomes of 1000 actinobacteria strains.</title>
        <authorList>
            <person name="Klenk H.-P."/>
        </authorList>
    </citation>
    <scope>NUCLEOTIDE SEQUENCE</scope>
    <source>
        <strain evidence="1">DSM 22016</strain>
    </source>
</reference>
<keyword evidence="2" id="KW-1185">Reference proteome</keyword>
<proteinExistence type="predicted"/>
<dbReference type="Proteomes" id="UP001139722">
    <property type="component" value="Unassembled WGS sequence"/>
</dbReference>
<organism evidence="1 2">
    <name type="scientific">Agromyces terreus</name>
    <dbReference type="NCBI Taxonomy" id="424795"/>
    <lineage>
        <taxon>Bacteria</taxon>
        <taxon>Bacillati</taxon>
        <taxon>Actinomycetota</taxon>
        <taxon>Actinomycetes</taxon>
        <taxon>Micrococcales</taxon>
        <taxon>Microbacteriaceae</taxon>
        <taxon>Agromyces</taxon>
    </lineage>
</organism>
<evidence type="ECO:0000313" key="2">
    <source>
        <dbReference type="Proteomes" id="UP001139722"/>
    </source>
</evidence>
<evidence type="ECO:0000313" key="1">
    <source>
        <dbReference type="EMBL" id="MCP2371989.1"/>
    </source>
</evidence>
<name>A0A9X2H8K0_9MICO</name>
<gene>
    <name evidence="1" type="ORF">BJ978_002665</name>
</gene>
<protein>
    <submittedName>
        <fullName evidence="1">Uncharacterized protein</fullName>
    </submittedName>
</protein>
<comment type="caution">
    <text evidence="1">The sequence shown here is derived from an EMBL/GenBank/DDBJ whole genome shotgun (WGS) entry which is preliminary data.</text>
</comment>
<dbReference type="EMBL" id="JAMZDY010000001">
    <property type="protein sequence ID" value="MCP2371989.1"/>
    <property type="molecule type" value="Genomic_DNA"/>
</dbReference>
<dbReference type="AlphaFoldDB" id="A0A9X2H8K0"/>
<sequence length="116" mass="12523">MSHCRISSQKYDDADPLGFTGLPAPWSCPRLNGRNRVFAPASFVVIRTSEFDTTKCTSDRFANANSGSPAGDRSNRYCSTAFSMGCVKSVFSSIVDTGMPLTNSTRSNALFGCFAE</sequence>
<accession>A0A9X2H8K0</accession>